<comment type="caution">
    <text evidence="2">The sequence shown here is derived from an EMBL/GenBank/DDBJ whole genome shotgun (WGS) entry which is preliminary data.</text>
</comment>
<evidence type="ECO:0000313" key="2">
    <source>
        <dbReference type="EMBL" id="KAK7354002.1"/>
    </source>
</evidence>
<sequence length="104" mass="11900">MHVIRNHVSYQQKHNGQRSAQQQQQQPHEVEHEGKSCPVKTVDQEEQHKRNEDDNRIEEATNAQSTTPLARTLTHVTPPCHQQIPFNAVPPPPEKSRCTSIVLL</sequence>
<feature type="region of interest" description="Disordered" evidence="1">
    <location>
        <begin position="84"/>
        <end position="104"/>
    </location>
</feature>
<proteinExistence type="predicted"/>
<dbReference type="EMBL" id="JAYMYR010000007">
    <property type="protein sequence ID" value="KAK7354002.1"/>
    <property type="molecule type" value="Genomic_DNA"/>
</dbReference>
<name>A0AAN9QZS7_PHACN</name>
<keyword evidence="3" id="KW-1185">Reference proteome</keyword>
<dbReference type="AlphaFoldDB" id="A0AAN9QZS7"/>
<feature type="compositionally biased region" description="Polar residues" evidence="1">
    <location>
        <begin position="8"/>
        <end position="20"/>
    </location>
</feature>
<evidence type="ECO:0000256" key="1">
    <source>
        <dbReference type="SAM" id="MobiDB-lite"/>
    </source>
</evidence>
<feature type="region of interest" description="Disordered" evidence="1">
    <location>
        <begin position="1"/>
        <end position="70"/>
    </location>
</feature>
<evidence type="ECO:0000313" key="3">
    <source>
        <dbReference type="Proteomes" id="UP001374584"/>
    </source>
</evidence>
<gene>
    <name evidence="2" type="ORF">VNO80_19458</name>
</gene>
<reference evidence="2 3" key="1">
    <citation type="submission" date="2024-01" db="EMBL/GenBank/DDBJ databases">
        <title>The genomes of 5 underutilized Papilionoideae crops provide insights into root nodulation and disease resistanc.</title>
        <authorList>
            <person name="Jiang F."/>
        </authorList>
    </citation>
    <scope>NUCLEOTIDE SEQUENCE [LARGE SCALE GENOMIC DNA]</scope>
    <source>
        <strain evidence="2">JINMINGXINNONG_FW02</strain>
        <tissue evidence="2">Leaves</tissue>
    </source>
</reference>
<accession>A0AAN9QZS7</accession>
<organism evidence="2 3">
    <name type="scientific">Phaseolus coccineus</name>
    <name type="common">Scarlet runner bean</name>
    <name type="synonym">Phaseolus multiflorus</name>
    <dbReference type="NCBI Taxonomy" id="3886"/>
    <lineage>
        <taxon>Eukaryota</taxon>
        <taxon>Viridiplantae</taxon>
        <taxon>Streptophyta</taxon>
        <taxon>Embryophyta</taxon>
        <taxon>Tracheophyta</taxon>
        <taxon>Spermatophyta</taxon>
        <taxon>Magnoliopsida</taxon>
        <taxon>eudicotyledons</taxon>
        <taxon>Gunneridae</taxon>
        <taxon>Pentapetalae</taxon>
        <taxon>rosids</taxon>
        <taxon>fabids</taxon>
        <taxon>Fabales</taxon>
        <taxon>Fabaceae</taxon>
        <taxon>Papilionoideae</taxon>
        <taxon>50 kb inversion clade</taxon>
        <taxon>NPAAA clade</taxon>
        <taxon>indigoferoid/millettioid clade</taxon>
        <taxon>Phaseoleae</taxon>
        <taxon>Phaseolus</taxon>
    </lineage>
</organism>
<protein>
    <submittedName>
        <fullName evidence="2">Uncharacterized protein</fullName>
    </submittedName>
</protein>
<feature type="compositionally biased region" description="Basic and acidic residues" evidence="1">
    <location>
        <begin position="42"/>
        <end position="59"/>
    </location>
</feature>
<dbReference type="Proteomes" id="UP001374584">
    <property type="component" value="Unassembled WGS sequence"/>
</dbReference>